<dbReference type="EMBL" id="ML993585">
    <property type="protein sequence ID" value="KAF2170472.1"/>
    <property type="molecule type" value="Genomic_DNA"/>
</dbReference>
<accession>A0A6A6CX95</accession>
<dbReference type="OrthoDB" id="10264449at2759"/>
<dbReference type="Gene3D" id="3.10.450.50">
    <property type="match status" value="1"/>
</dbReference>
<dbReference type="RefSeq" id="XP_033671361.1">
    <property type="nucleotide sequence ID" value="XM_033811826.1"/>
</dbReference>
<protein>
    <recommendedName>
        <fullName evidence="3">SnoaL-like domain-containing protein</fullName>
    </recommendedName>
</protein>
<keyword evidence="2" id="KW-1185">Reference proteome</keyword>
<dbReference type="SUPFAM" id="SSF54427">
    <property type="entry name" value="NTF2-like"/>
    <property type="match status" value="1"/>
</dbReference>
<sequence length="138" mass="15621">MAPSPQEIAAIFEKIGPKGGNFMEHADPDVKLEVMGHDHPHKNTHESHEAMAKEFFDQFEWVDWDTIEIKARQVIGGGPSSEWASVELTSVGKSKKGKPINHEFVFITRFNYSGNITEIRAYLDSAHLDNHHTHHKHG</sequence>
<evidence type="ECO:0000313" key="2">
    <source>
        <dbReference type="Proteomes" id="UP000799537"/>
    </source>
</evidence>
<name>A0A6A6CX95_ZASCE</name>
<gene>
    <name evidence="1" type="ORF">M409DRAFT_51511</name>
</gene>
<evidence type="ECO:0000313" key="1">
    <source>
        <dbReference type="EMBL" id="KAF2170472.1"/>
    </source>
</evidence>
<dbReference type="InterPro" id="IPR032710">
    <property type="entry name" value="NTF2-like_dom_sf"/>
</dbReference>
<evidence type="ECO:0008006" key="3">
    <source>
        <dbReference type="Google" id="ProtNLM"/>
    </source>
</evidence>
<dbReference type="GeneID" id="54565098"/>
<dbReference type="Proteomes" id="UP000799537">
    <property type="component" value="Unassembled WGS sequence"/>
</dbReference>
<dbReference type="AlphaFoldDB" id="A0A6A6CX95"/>
<reference evidence="1" key="1">
    <citation type="journal article" date="2020" name="Stud. Mycol.">
        <title>101 Dothideomycetes genomes: a test case for predicting lifestyles and emergence of pathogens.</title>
        <authorList>
            <person name="Haridas S."/>
            <person name="Albert R."/>
            <person name="Binder M."/>
            <person name="Bloem J."/>
            <person name="Labutti K."/>
            <person name="Salamov A."/>
            <person name="Andreopoulos B."/>
            <person name="Baker S."/>
            <person name="Barry K."/>
            <person name="Bills G."/>
            <person name="Bluhm B."/>
            <person name="Cannon C."/>
            <person name="Castanera R."/>
            <person name="Culley D."/>
            <person name="Daum C."/>
            <person name="Ezra D."/>
            <person name="Gonzalez J."/>
            <person name="Henrissat B."/>
            <person name="Kuo A."/>
            <person name="Liang C."/>
            <person name="Lipzen A."/>
            <person name="Lutzoni F."/>
            <person name="Magnuson J."/>
            <person name="Mondo S."/>
            <person name="Nolan M."/>
            <person name="Ohm R."/>
            <person name="Pangilinan J."/>
            <person name="Park H.-J."/>
            <person name="Ramirez L."/>
            <person name="Alfaro M."/>
            <person name="Sun H."/>
            <person name="Tritt A."/>
            <person name="Yoshinaga Y."/>
            <person name="Zwiers L.-H."/>
            <person name="Turgeon B."/>
            <person name="Goodwin S."/>
            <person name="Spatafora J."/>
            <person name="Crous P."/>
            <person name="Grigoriev I."/>
        </authorList>
    </citation>
    <scope>NUCLEOTIDE SEQUENCE</scope>
    <source>
        <strain evidence="1">ATCC 36951</strain>
    </source>
</reference>
<organism evidence="1 2">
    <name type="scientific">Zasmidium cellare ATCC 36951</name>
    <dbReference type="NCBI Taxonomy" id="1080233"/>
    <lineage>
        <taxon>Eukaryota</taxon>
        <taxon>Fungi</taxon>
        <taxon>Dikarya</taxon>
        <taxon>Ascomycota</taxon>
        <taxon>Pezizomycotina</taxon>
        <taxon>Dothideomycetes</taxon>
        <taxon>Dothideomycetidae</taxon>
        <taxon>Mycosphaerellales</taxon>
        <taxon>Mycosphaerellaceae</taxon>
        <taxon>Zasmidium</taxon>
    </lineage>
</organism>
<proteinExistence type="predicted"/>